<dbReference type="SMART" id="SM00091">
    <property type="entry name" value="PAS"/>
    <property type="match status" value="2"/>
</dbReference>
<evidence type="ECO:0000313" key="5">
    <source>
        <dbReference type="EMBL" id="QWC15773.1"/>
    </source>
</evidence>
<feature type="region of interest" description="Disordered" evidence="2">
    <location>
        <begin position="680"/>
        <end position="710"/>
    </location>
</feature>
<sequence length="710" mass="77032">MPASADDATSEPRPVDAHDARLSLLDSAAQAAGLGTFQWDLTTGALHWDATLLEVFGYDEGSFPGTIDAFDARLHPGDAALVAAALETAISTCGVYEAEFRVVQRDGSTRWLAARGRALAGPSGRAEHLIGVTTDTTALRERDLHVQQILEDMSTGYFWLDADWRFGYVNAEAELILARTRADLLGGVIWELFPAAVGAAFEEHYRAVARTGAPQVFDAYYPAPLDAWYEVRAIPERGGVAVYFTDVTARRRALALAEEGRARSDLLAAVAAELADAVDPVRALDAVLPHLVPGVADFAIASLLDDGPGPWRTRLRDVSARHADPDLQPVLDEYRSLRVPALTRTSLVAEVLTTSRPVVRYGATSLDDIVEPGPVRDLLDRLAPETLMVLPLRGRGRTRGVVTLARGAGRGGFTDADVKAMREVTAQMGLALDNAHLHSARRDLTEELQRSLLTELPEPDHLHLVARYVPASTGTQIGGDWYDAFLLRDGCTCLVIGDVTGHDLQAAVKMAQIRNVLRGGAHAVVQPPAAILSAYDWAARDLLIGAFSTAILARIEQPAELVPQGARLLRWSNAGHLPPLLLQPDGRAELLWRPTDLLLGVRAHTVRHDHTELLLPGATLLLYTDGLVESRGERLQVSLERLRACAERHAHLPLEEFCDAVVAELAPSNDDDVALLAVRAYPQDEPRPPEAGPRYVPADDDEAPTDHRFG</sequence>
<dbReference type="InterPro" id="IPR003018">
    <property type="entry name" value="GAF"/>
</dbReference>
<dbReference type="Gene3D" id="3.60.40.10">
    <property type="entry name" value="PPM-type phosphatase domain"/>
    <property type="match status" value="1"/>
</dbReference>
<dbReference type="SUPFAM" id="SSF81606">
    <property type="entry name" value="PP2C-like"/>
    <property type="match status" value="1"/>
</dbReference>
<evidence type="ECO:0000256" key="1">
    <source>
        <dbReference type="ARBA" id="ARBA00022801"/>
    </source>
</evidence>
<dbReference type="Gene3D" id="2.10.70.100">
    <property type="match status" value="1"/>
</dbReference>
<organism evidence="5 6">
    <name type="scientific">Cellulomonas dongxiuzhuiae</name>
    <dbReference type="NCBI Taxonomy" id="2819979"/>
    <lineage>
        <taxon>Bacteria</taxon>
        <taxon>Bacillati</taxon>
        <taxon>Actinomycetota</taxon>
        <taxon>Actinomycetes</taxon>
        <taxon>Micrococcales</taxon>
        <taxon>Cellulomonadaceae</taxon>
        <taxon>Cellulomonas</taxon>
    </lineage>
</organism>
<keyword evidence="6" id="KW-1185">Reference proteome</keyword>
<dbReference type="PROSITE" id="PS50113">
    <property type="entry name" value="PAC"/>
    <property type="match status" value="1"/>
</dbReference>
<dbReference type="PANTHER" id="PTHR43156">
    <property type="entry name" value="STAGE II SPORULATION PROTEIN E-RELATED"/>
    <property type="match status" value="1"/>
</dbReference>
<dbReference type="SMART" id="SM00065">
    <property type="entry name" value="GAF"/>
    <property type="match status" value="1"/>
</dbReference>
<dbReference type="PROSITE" id="PS50112">
    <property type="entry name" value="PAS"/>
    <property type="match status" value="1"/>
</dbReference>
<dbReference type="InterPro" id="IPR035965">
    <property type="entry name" value="PAS-like_dom_sf"/>
</dbReference>
<dbReference type="Proteomes" id="UP000679335">
    <property type="component" value="Chromosome"/>
</dbReference>
<dbReference type="PANTHER" id="PTHR43156:SF2">
    <property type="entry name" value="STAGE II SPORULATION PROTEIN E"/>
    <property type="match status" value="1"/>
</dbReference>
<dbReference type="InterPro" id="IPR001932">
    <property type="entry name" value="PPM-type_phosphatase-like_dom"/>
</dbReference>
<dbReference type="Pfam" id="PF07228">
    <property type="entry name" value="SpoIIE"/>
    <property type="match status" value="1"/>
</dbReference>
<dbReference type="CDD" id="cd00130">
    <property type="entry name" value="PAS"/>
    <property type="match status" value="2"/>
</dbReference>
<dbReference type="EMBL" id="CP076023">
    <property type="protein sequence ID" value="QWC15773.1"/>
    <property type="molecule type" value="Genomic_DNA"/>
</dbReference>
<reference evidence="5 6" key="1">
    <citation type="submission" date="2021-05" db="EMBL/GenBank/DDBJ databases">
        <title>Novel species in genus Cellulomonas.</title>
        <authorList>
            <person name="Zhang G."/>
        </authorList>
    </citation>
    <scope>NUCLEOTIDE SEQUENCE [LARGE SCALE GENOMIC DNA]</scope>
    <source>
        <strain evidence="6">zg-ZUI157</strain>
    </source>
</reference>
<gene>
    <name evidence="5" type="ORF">KKR89_16110</name>
</gene>
<dbReference type="Pfam" id="PF08448">
    <property type="entry name" value="PAS_4"/>
    <property type="match status" value="1"/>
</dbReference>
<dbReference type="Gene3D" id="3.30.450.20">
    <property type="entry name" value="PAS domain"/>
    <property type="match status" value="2"/>
</dbReference>
<dbReference type="InterPro" id="IPR000700">
    <property type="entry name" value="PAS-assoc_C"/>
</dbReference>
<feature type="domain" description="PAS" evidence="3">
    <location>
        <begin position="142"/>
        <end position="186"/>
    </location>
</feature>
<keyword evidence="1" id="KW-0378">Hydrolase</keyword>
<dbReference type="Gene3D" id="3.30.450.40">
    <property type="match status" value="1"/>
</dbReference>
<dbReference type="InterPro" id="IPR029016">
    <property type="entry name" value="GAF-like_dom_sf"/>
</dbReference>
<evidence type="ECO:0000313" key="6">
    <source>
        <dbReference type="Proteomes" id="UP000679335"/>
    </source>
</evidence>
<dbReference type="InterPro" id="IPR013655">
    <property type="entry name" value="PAS_fold_3"/>
</dbReference>
<dbReference type="Pfam" id="PF08447">
    <property type="entry name" value="PAS_3"/>
    <property type="match status" value="1"/>
</dbReference>
<dbReference type="InterPro" id="IPR000014">
    <property type="entry name" value="PAS"/>
</dbReference>
<dbReference type="RefSeq" id="WP_208196331.1">
    <property type="nucleotide sequence ID" value="NZ_CP076023.1"/>
</dbReference>
<dbReference type="InterPro" id="IPR013656">
    <property type="entry name" value="PAS_4"/>
</dbReference>
<dbReference type="SUPFAM" id="SSF55781">
    <property type="entry name" value="GAF domain-like"/>
    <property type="match status" value="1"/>
</dbReference>
<dbReference type="SMART" id="SM00086">
    <property type="entry name" value="PAC"/>
    <property type="match status" value="1"/>
</dbReference>
<dbReference type="SUPFAM" id="SSF55785">
    <property type="entry name" value="PYP-like sensor domain (PAS domain)"/>
    <property type="match status" value="2"/>
</dbReference>
<dbReference type="InterPro" id="IPR036457">
    <property type="entry name" value="PPM-type-like_dom_sf"/>
</dbReference>
<protein>
    <submittedName>
        <fullName evidence="5">SpoIIE family protein phosphatase</fullName>
    </submittedName>
</protein>
<feature type="domain" description="PAC" evidence="4">
    <location>
        <begin position="96"/>
        <end position="148"/>
    </location>
</feature>
<evidence type="ECO:0000259" key="4">
    <source>
        <dbReference type="PROSITE" id="PS50113"/>
    </source>
</evidence>
<name>A0ABX8GHV0_9CELL</name>
<dbReference type="InterPro" id="IPR052016">
    <property type="entry name" value="Bact_Sigma-Reg"/>
</dbReference>
<dbReference type="Pfam" id="PF13185">
    <property type="entry name" value="GAF_2"/>
    <property type="match status" value="1"/>
</dbReference>
<evidence type="ECO:0000256" key="2">
    <source>
        <dbReference type="SAM" id="MobiDB-lite"/>
    </source>
</evidence>
<dbReference type="InterPro" id="IPR001610">
    <property type="entry name" value="PAC"/>
</dbReference>
<evidence type="ECO:0000259" key="3">
    <source>
        <dbReference type="PROSITE" id="PS50112"/>
    </source>
</evidence>
<proteinExistence type="predicted"/>
<accession>A0ABX8GHV0</accession>
<dbReference type="SMART" id="SM00331">
    <property type="entry name" value="PP2C_SIG"/>
    <property type="match status" value="1"/>
</dbReference>